<proteinExistence type="predicted"/>
<dbReference type="KEGG" id="psel:GM415_05380"/>
<gene>
    <name evidence="1" type="ORF">GM415_05380</name>
</gene>
<dbReference type="EMBL" id="CP046400">
    <property type="protein sequence ID" value="QGY39572.1"/>
    <property type="molecule type" value="Genomic_DNA"/>
</dbReference>
<protein>
    <submittedName>
        <fullName evidence="1">Uncharacterized protein</fullName>
    </submittedName>
</protein>
<name>A0A6I6JGS6_9BACT</name>
<evidence type="ECO:0000313" key="2">
    <source>
        <dbReference type="Proteomes" id="UP000428328"/>
    </source>
</evidence>
<dbReference type="AlphaFoldDB" id="A0A6I6JGS6"/>
<reference evidence="1 2" key="1">
    <citation type="submission" date="2019-11" db="EMBL/GenBank/DDBJ databases">
        <authorList>
            <person name="Zheng R.K."/>
            <person name="Sun C.M."/>
        </authorList>
    </citation>
    <scope>NUCLEOTIDE SEQUENCE [LARGE SCALE GENOMIC DNA]</scope>
    <source>
        <strain evidence="1 2">SRB007</strain>
    </source>
</reference>
<keyword evidence="2" id="KW-1185">Reference proteome</keyword>
<sequence length="397" mass="45150">MRENWVVICGAARNRERLEETVLHHHRLRKAGTINGVVLSTWYGEIDQHQGLRDLLETLGIGTVETADPGMDRSGNLARQTKQLRLGLELCPEDAFVLKTRTDKNLTTDLDTAIFSTDLTPDAESYPGFPPLFEHRIAVNEAHILSPFFITDFEFYGHRRDLTRLLDLNANLWFRHNGWREHWIPEIRLFGLPFCADFPVFRAYFRRAVDPVRINLPDVPVYRHESLSPEASAVSAKIVRLVTSDKFASSMLMTWWAILDRYFRIGLTQSAGSETACAADRERLAGVPLEELLAPATSPGHGLPNNTRGPDNYFIRARNHAFLDAFRQGELADTADYRRLRAVYETVSDNAFHAEFRDSLGEPHPGAARFFQKLTGIIGEQPYYAIIRKPGQQYEGI</sequence>
<dbReference type="RefSeq" id="WP_158946798.1">
    <property type="nucleotide sequence ID" value="NZ_CP046400.1"/>
</dbReference>
<dbReference type="Proteomes" id="UP000428328">
    <property type="component" value="Chromosome"/>
</dbReference>
<evidence type="ECO:0000313" key="1">
    <source>
        <dbReference type="EMBL" id="QGY39572.1"/>
    </source>
</evidence>
<organism evidence="1 2">
    <name type="scientific">Pseudodesulfovibrio cashew</name>
    <dbReference type="NCBI Taxonomy" id="2678688"/>
    <lineage>
        <taxon>Bacteria</taxon>
        <taxon>Pseudomonadati</taxon>
        <taxon>Thermodesulfobacteriota</taxon>
        <taxon>Desulfovibrionia</taxon>
        <taxon>Desulfovibrionales</taxon>
        <taxon>Desulfovibrionaceae</taxon>
    </lineage>
</organism>
<accession>A0A6I6JGS6</accession>